<name>A0ACC2JIM5_9PEZI</name>
<dbReference type="Proteomes" id="UP001153332">
    <property type="component" value="Unassembled WGS sequence"/>
</dbReference>
<dbReference type="EMBL" id="JAPUUL010001515">
    <property type="protein sequence ID" value="KAJ8127209.1"/>
    <property type="molecule type" value="Genomic_DNA"/>
</dbReference>
<evidence type="ECO:0000313" key="1">
    <source>
        <dbReference type="EMBL" id="KAJ8127209.1"/>
    </source>
</evidence>
<organism evidence="1 2">
    <name type="scientific">Lasiodiplodia mahajangana</name>
    <dbReference type="NCBI Taxonomy" id="1108764"/>
    <lineage>
        <taxon>Eukaryota</taxon>
        <taxon>Fungi</taxon>
        <taxon>Dikarya</taxon>
        <taxon>Ascomycota</taxon>
        <taxon>Pezizomycotina</taxon>
        <taxon>Dothideomycetes</taxon>
        <taxon>Dothideomycetes incertae sedis</taxon>
        <taxon>Botryosphaeriales</taxon>
        <taxon>Botryosphaeriaceae</taxon>
        <taxon>Lasiodiplodia</taxon>
    </lineage>
</organism>
<accession>A0ACC2JIM5</accession>
<proteinExistence type="predicted"/>
<evidence type="ECO:0000313" key="2">
    <source>
        <dbReference type="Proteomes" id="UP001153332"/>
    </source>
</evidence>
<gene>
    <name evidence="1" type="ORF">O1611_g6427</name>
</gene>
<protein>
    <submittedName>
        <fullName evidence="1">Uncharacterized protein</fullName>
    </submittedName>
</protein>
<keyword evidence="2" id="KW-1185">Reference proteome</keyword>
<sequence length="114" mass="11474">MAFSAGSTEAGAPSVGLSGRIYGSGWNSKNSGSPEKETFFLGFTRASGVTFAGGSSSRENTLVRGDDGVLLSSDVRELAERPGEPGMVVGAGDGDLALSATFHSALEIKASASV</sequence>
<comment type="caution">
    <text evidence="1">The sequence shown here is derived from an EMBL/GenBank/DDBJ whole genome shotgun (WGS) entry which is preliminary data.</text>
</comment>
<reference evidence="1" key="1">
    <citation type="submission" date="2022-12" db="EMBL/GenBank/DDBJ databases">
        <title>Genome Sequence of Lasiodiplodia mahajangana.</title>
        <authorList>
            <person name="Buettner E."/>
        </authorList>
    </citation>
    <scope>NUCLEOTIDE SEQUENCE</scope>
    <source>
        <strain evidence="1">VT137</strain>
    </source>
</reference>